<feature type="transmembrane region" description="Helical" evidence="1">
    <location>
        <begin position="51"/>
        <end position="69"/>
    </location>
</feature>
<sequence length="179" mass="20551">MPDLTNKALKQISDILLDFRAQHNHKETMAWAGIVFYSVICLQLAKTSESQILFTIFLILFVILVYLFVSKQYELQQNAVVTNAACISLTAKIISGEKTIEELDCKHAKDDASLKKLDNYHIFPKCLLEEIRDMPKDHLVDRQYLKILSYCVLTGITLLTLYSIWSDKVSRLFNCITNT</sequence>
<evidence type="ECO:0000256" key="1">
    <source>
        <dbReference type="SAM" id="Phobius"/>
    </source>
</evidence>
<gene>
    <name evidence="2" type="ORF">DSCA_29320</name>
</gene>
<dbReference type="EMBL" id="AP021874">
    <property type="protein sequence ID" value="BBO69002.1"/>
    <property type="molecule type" value="Genomic_DNA"/>
</dbReference>
<protein>
    <submittedName>
        <fullName evidence="2">Uncharacterized protein</fullName>
    </submittedName>
</protein>
<dbReference type="KEGG" id="dalk:DSCA_29320"/>
<proteinExistence type="predicted"/>
<reference evidence="2 3" key="1">
    <citation type="submission" date="2019-11" db="EMBL/GenBank/DDBJ databases">
        <title>Comparative genomics of hydrocarbon-degrading Desulfosarcina strains.</title>
        <authorList>
            <person name="Watanabe M."/>
            <person name="Kojima H."/>
            <person name="Fukui M."/>
        </authorList>
    </citation>
    <scope>NUCLEOTIDE SEQUENCE [LARGE SCALE GENOMIC DNA]</scope>
    <source>
        <strain evidence="2 3">PL12</strain>
    </source>
</reference>
<keyword evidence="1" id="KW-1133">Transmembrane helix</keyword>
<dbReference type="RefSeq" id="WP_155317087.1">
    <property type="nucleotide sequence ID" value="NZ_AP021874.1"/>
</dbReference>
<dbReference type="AlphaFoldDB" id="A0A5K7YHA6"/>
<feature type="transmembrane region" description="Helical" evidence="1">
    <location>
        <begin position="144"/>
        <end position="165"/>
    </location>
</feature>
<feature type="transmembrane region" description="Helical" evidence="1">
    <location>
        <begin position="28"/>
        <end position="45"/>
    </location>
</feature>
<evidence type="ECO:0000313" key="3">
    <source>
        <dbReference type="Proteomes" id="UP000427906"/>
    </source>
</evidence>
<accession>A0A5K7YHA6</accession>
<organism evidence="2 3">
    <name type="scientific">Desulfosarcina alkanivorans</name>
    <dbReference type="NCBI Taxonomy" id="571177"/>
    <lineage>
        <taxon>Bacteria</taxon>
        <taxon>Pseudomonadati</taxon>
        <taxon>Thermodesulfobacteriota</taxon>
        <taxon>Desulfobacteria</taxon>
        <taxon>Desulfobacterales</taxon>
        <taxon>Desulfosarcinaceae</taxon>
        <taxon>Desulfosarcina</taxon>
    </lineage>
</organism>
<name>A0A5K7YHA6_9BACT</name>
<keyword evidence="3" id="KW-1185">Reference proteome</keyword>
<evidence type="ECO:0000313" key="2">
    <source>
        <dbReference type="EMBL" id="BBO69002.1"/>
    </source>
</evidence>
<keyword evidence="1" id="KW-0472">Membrane</keyword>
<keyword evidence="1" id="KW-0812">Transmembrane</keyword>
<dbReference type="Proteomes" id="UP000427906">
    <property type="component" value="Chromosome"/>
</dbReference>